<dbReference type="Pfam" id="PF01636">
    <property type="entry name" value="APH"/>
    <property type="match status" value="1"/>
</dbReference>
<dbReference type="PANTHER" id="PTHR21310">
    <property type="entry name" value="AMINOGLYCOSIDE PHOSPHOTRANSFERASE-RELATED-RELATED"/>
    <property type="match status" value="1"/>
</dbReference>
<dbReference type="Gene3D" id="3.90.1200.10">
    <property type="match status" value="1"/>
</dbReference>
<accession>A0A8H5AM36</accession>
<dbReference type="EMBL" id="JAAFOW010000495">
    <property type="protein sequence ID" value="KAF5265875.1"/>
    <property type="molecule type" value="Genomic_DNA"/>
</dbReference>
<dbReference type="AlphaFoldDB" id="A0A8H5AM36"/>
<evidence type="ECO:0000313" key="2">
    <source>
        <dbReference type="EMBL" id="KAF5265875.1"/>
    </source>
</evidence>
<evidence type="ECO:0000313" key="3">
    <source>
        <dbReference type="Proteomes" id="UP000558688"/>
    </source>
</evidence>
<comment type="caution">
    <text evidence="2">The sequence shown here is derived from an EMBL/GenBank/DDBJ whole genome shotgun (WGS) entry which is preliminary data.</text>
</comment>
<dbReference type="InterPro" id="IPR011009">
    <property type="entry name" value="Kinase-like_dom_sf"/>
</dbReference>
<protein>
    <recommendedName>
        <fullName evidence="1">Aminoglycoside phosphotransferase domain-containing protein</fullName>
    </recommendedName>
</protein>
<dbReference type="InterPro" id="IPR002575">
    <property type="entry name" value="Aminoglycoside_PTrfase"/>
</dbReference>
<feature type="domain" description="Aminoglycoside phosphotransferase" evidence="1">
    <location>
        <begin position="163"/>
        <end position="397"/>
    </location>
</feature>
<dbReference type="PANTHER" id="PTHR21310:SF37">
    <property type="entry name" value="AMINOGLYCOSIDE PHOSPHOTRANSFERASE DOMAIN-CONTAINING PROTEIN"/>
    <property type="match status" value="1"/>
</dbReference>
<sequence length="545" mass="62606">MALVIIASDLKLVLFSSPYNYSGAPPFTKHVIARDLPLHDRIHAERRAYILRNAMFWFINRSLFAISTTWTSSVKFIYNILRLPLVFITGFRQPATAITLQHVWPLTEQQIYCRTDAFFRSIDDDAIRALGTQHHINSLPCEIKARHRGSFNGCFVLEFTDGSTRIVRLPLEPAVHDAWNKIRSEVCTMQYVRRNTNIPVPQVYAYGRSRLCRDTSEHQVFMITEYVEGQQLTRKALETSPEPRRQLFLQQLIDVFAELRKLPFTRGGSLMPSNNEDIELENPPDIVGAFSIRKNELQAAGYTMSRIVTTSATEFFDEQCRVLQHMWTMPYKDLDHEQAEREEFAQRYIRQPEVQSRIGVDPTSRTFFLAHPDLRPSNILVDNELNICGIIDWEFAASVPRCVSIPPTWITGNDLGLADLPSDFTRVLSSMEEKSEYHSQLAADWGSRDPLAWSLSHILMDPAELDFVFWEKVMPYVTGLCDIPIPDNVQLQTDVDQRLGVSQSFARYLDTHNLNVEGREEAIQRLLQESRVTIDELKKGAIAQP</sequence>
<reference evidence="2" key="1">
    <citation type="submission" date="2020-02" db="EMBL/GenBank/DDBJ databases">
        <title>Identification and distribution of gene clusters putatively required for synthesis of sphingolipid metabolism inhibitors in phylogenetically diverse species of the filamentous fungus Fusarium.</title>
        <authorList>
            <person name="Kim H.-S."/>
            <person name="Busman M."/>
            <person name="Brown D.W."/>
            <person name="Divon H."/>
            <person name="Uhlig S."/>
            <person name="Proctor R.H."/>
        </authorList>
    </citation>
    <scope>NUCLEOTIDE SEQUENCE [LARGE SCALE GENOMIC DNA]</scope>
    <source>
        <strain evidence="2">NRRL 39464</strain>
    </source>
</reference>
<dbReference type="InterPro" id="IPR051678">
    <property type="entry name" value="AGP_Transferase"/>
</dbReference>
<name>A0A8H5AM36_FUSOX</name>
<gene>
    <name evidence="2" type="ORF">FOXYS1_3294</name>
</gene>
<evidence type="ECO:0000259" key="1">
    <source>
        <dbReference type="Pfam" id="PF01636"/>
    </source>
</evidence>
<dbReference type="SUPFAM" id="SSF56112">
    <property type="entry name" value="Protein kinase-like (PK-like)"/>
    <property type="match status" value="1"/>
</dbReference>
<organism evidence="2 3">
    <name type="scientific">Fusarium oxysporum</name>
    <name type="common">Fusarium vascular wilt</name>
    <dbReference type="NCBI Taxonomy" id="5507"/>
    <lineage>
        <taxon>Eukaryota</taxon>
        <taxon>Fungi</taxon>
        <taxon>Dikarya</taxon>
        <taxon>Ascomycota</taxon>
        <taxon>Pezizomycotina</taxon>
        <taxon>Sordariomycetes</taxon>
        <taxon>Hypocreomycetidae</taxon>
        <taxon>Hypocreales</taxon>
        <taxon>Nectriaceae</taxon>
        <taxon>Fusarium</taxon>
        <taxon>Fusarium oxysporum species complex</taxon>
    </lineage>
</organism>
<proteinExistence type="predicted"/>
<dbReference type="Proteomes" id="UP000558688">
    <property type="component" value="Unassembled WGS sequence"/>
</dbReference>